<organism evidence="7 8">
    <name type="scientific">Kribbella shirazensis</name>
    <dbReference type="NCBI Taxonomy" id="1105143"/>
    <lineage>
        <taxon>Bacteria</taxon>
        <taxon>Bacillati</taxon>
        <taxon>Actinomycetota</taxon>
        <taxon>Actinomycetes</taxon>
        <taxon>Propionibacteriales</taxon>
        <taxon>Kribbellaceae</taxon>
        <taxon>Kribbella</taxon>
    </lineage>
</organism>
<dbReference type="InterPro" id="IPR036271">
    <property type="entry name" value="Tet_transcr_reg_TetR-rel_C_sf"/>
</dbReference>
<dbReference type="InterPro" id="IPR050109">
    <property type="entry name" value="HTH-type_TetR-like_transc_reg"/>
</dbReference>
<comment type="caution">
    <text evidence="7">The sequence shown here is derived from an EMBL/GenBank/DDBJ whole genome shotgun (WGS) entry which is preliminary data.</text>
</comment>
<dbReference type="Pfam" id="PF02909">
    <property type="entry name" value="TetR_C_1"/>
    <property type="match status" value="1"/>
</dbReference>
<sequence length="240" mass="25773">MPAHDTSTRSRLSRERVLRAAVAVADAGGVGSLTIRSLATELGAKPMSVYYHVANKDEILDSIVDLVFSEIELPRIGGDWRTEMERRAGSARAALRRHPWAIGLLESRTNPGPATLKHHDAVIGTLRAAGFSVPMTAHAYALIDAFVYGFALSEASLPINGPDTVPEVAEQMMAQYAAEEYPHLVEFSVEHVMKPGYDYGEEFEFGLGIVLDGLARSLRTAGSAAGEARRESPAAPATGT</sequence>
<keyword evidence="4" id="KW-0804">Transcription</keyword>
<dbReference type="PANTHER" id="PTHR30055:SF151">
    <property type="entry name" value="TRANSCRIPTIONAL REGULATORY PROTEIN"/>
    <property type="match status" value="1"/>
</dbReference>
<keyword evidence="3 5" id="KW-0238">DNA-binding</keyword>
<proteinExistence type="predicted"/>
<evidence type="ECO:0000313" key="7">
    <source>
        <dbReference type="EMBL" id="NIK61573.1"/>
    </source>
</evidence>
<dbReference type="Gene3D" id="1.10.10.60">
    <property type="entry name" value="Homeodomain-like"/>
    <property type="match status" value="1"/>
</dbReference>
<dbReference type="PANTHER" id="PTHR30055">
    <property type="entry name" value="HTH-TYPE TRANSCRIPTIONAL REGULATOR RUTR"/>
    <property type="match status" value="1"/>
</dbReference>
<dbReference type="GO" id="GO:0045892">
    <property type="term" value="P:negative regulation of DNA-templated transcription"/>
    <property type="evidence" value="ECO:0007669"/>
    <property type="project" value="InterPro"/>
</dbReference>
<dbReference type="GO" id="GO:0003700">
    <property type="term" value="F:DNA-binding transcription factor activity"/>
    <property type="evidence" value="ECO:0007669"/>
    <property type="project" value="TreeGrafter"/>
</dbReference>
<dbReference type="InterPro" id="IPR009057">
    <property type="entry name" value="Homeodomain-like_sf"/>
</dbReference>
<evidence type="ECO:0000313" key="8">
    <source>
        <dbReference type="Proteomes" id="UP000555407"/>
    </source>
</evidence>
<evidence type="ECO:0000256" key="4">
    <source>
        <dbReference type="ARBA" id="ARBA00023163"/>
    </source>
</evidence>
<dbReference type="PROSITE" id="PS50977">
    <property type="entry name" value="HTH_TETR_2"/>
    <property type="match status" value="1"/>
</dbReference>
<dbReference type="RefSeq" id="WP_167216166.1">
    <property type="nucleotide sequence ID" value="NZ_JAASRO010000001.1"/>
</dbReference>
<dbReference type="InterPro" id="IPR004111">
    <property type="entry name" value="Repressor_TetR_C"/>
</dbReference>
<evidence type="ECO:0000256" key="5">
    <source>
        <dbReference type="PROSITE-ProRule" id="PRU00335"/>
    </source>
</evidence>
<dbReference type="PRINTS" id="PR00400">
    <property type="entry name" value="TETREPRESSOR"/>
</dbReference>
<keyword evidence="1" id="KW-0678">Repressor</keyword>
<feature type="DNA-binding region" description="H-T-H motif" evidence="5">
    <location>
        <begin position="34"/>
        <end position="53"/>
    </location>
</feature>
<gene>
    <name evidence="7" type="ORF">BJY22_007290</name>
</gene>
<protein>
    <submittedName>
        <fullName evidence="7">AcrR family transcriptional regulator</fullName>
    </submittedName>
</protein>
<dbReference type="InterPro" id="IPR001647">
    <property type="entry name" value="HTH_TetR"/>
</dbReference>
<dbReference type="SUPFAM" id="SSF48498">
    <property type="entry name" value="Tetracyclin repressor-like, C-terminal domain"/>
    <property type="match status" value="1"/>
</dbReference>
<evidence type="ECO:0000256" key="1">
    <source>
        <dbReference type="ARBA" id="ARBA00022491"/>
    </source>
</evidence>
<dbReference type="GO" id="GO:0000976">
    <property type="term" value="F:transcription cis-regulatory region binding"/>
    <property type="evidence" value="ECO:0007669"/>
    <property type="project" value="TreeGrafter"/>
</dbReference>
<keyword evidence="2" id="KW-0805">Transcription regulation</keyword>
<name>A0A7X5VI05_9ACTN</name>
<reference evidence="7 8" key="1">
    <citation type="submission" date="2020-03" db="EMBL/GenBank/DDBJ databases">
        <title>Sequencing the genomes of 1000 actinobacteria strains.</title>
        <authorList>
            <person name="Klenk H.-P."/>
        </authorList>
    </citation>
    <scope>NUCLEOTIDE SEQUENCE [LARGE SCALE GENOMIC DNA]</scope>
    <source>
        <strain evidence="7 8">DSM 45490</strain>
    </source>
</reference>
<dbReference type="Gene3D" id="1.10.357.10">
    <property type="entry name" value="Tetracycline Repressor, domain 2"/>
    <property type="match status" value="1"/>
</dbReference>
<keyword evidence="8" id="KW-1185">Reference proteome</keyword>
<dbReference type="SUPFAM" id="SSF46689">
    <property type="entry name" value="Homeodomain-like"/>
    <property type="match status" value="1"/>
</dbReference>
<dbReference type="GO" id="GO:0046677">
    <property type="term" value="P:response to antibiotic"/>
    <property type="evidence" value="ECO:0007669"/>
    <property type="project" value="InterPro"/>
</dbReference>
<dbReference type="EMBL" id="JAASRO010000001">
    <property type="protein sequence ID" value="NIK61573.1"/>
    <property type="molecule type" value="Genomic_DNA"/>
</dbReference>
<dbReference type="InterPro" id="IPR003012">
    <property type="entry name" value="Tet_transcr_reg_TetR"/>
</dbReference>
<evidence type="ECO:0000259" key="6">
    <source>
        <dbReference type="PROSITE" id="PS50977"/>
    </source>
</evidence>
<dbReference type="AlphaFoldDB" id="A0A7X5VI05"/>
<evidence type="ECO:0000256" key="2">
    <source>
        <dbReference type="ARBA" id="ARBA00023015"/>
    </source>
</evidence>
<evidence type="ECO:0000256" key="3">
    <source>
        <dbReference type="ARBA" id="ARBA00023125"/>
    </source>
</evidence>
<dbReference type="Pfam" id="PF00440">
    <property type="entry name" value="TetR_N"/>
    <property type="match status" value="1"/>
</dbReference>
<dbReference type="Proteomes" id="UP000555407">
    <property type="component" value="Unassembled WGS sequence"/>
</dbReference>
<feature type="domain" description="HTH tetR-type" evidence="6">
    <location>
        <begin position="11"/>
        <end position="71"/>
    </location>
</feature>
<accession>A0A7X5VI05</accession>